<dbReference type="EMBL" id="CAJJDP010000074">
    <property type="protein sequence ID" value="CAD8180818.1"/>
    <property type="molecule type" value="Genomic_DNA"/>
</dbReference>
<keyword evidence="2" id="KW-1185">Reference proteome</keyword>
<dbReference type="AlphaFoldDB" id="A0A8S1VS48"/>
<accession>A0A8S1VS48</accession>
<proteinExistence type="predicted"/>
<comment type="caution">
    <text evidence="1">The sequence shown here is derived from an EMBL/GenBank/DDBJ whole genome shotgun (WGS) entry which is preliminary data.</text>
</comment>
<organism evidence="1 2">
    <name type="scientific">Paramecium octaurelia</name>
    <dbReference type="NCBI Taxonomy" id="43137"/>
    <lineage>
        <taxon>Eukaryota</taxon>
        <taxon>Sar</taxon>
        <taxon>Alveolata</taxon>
        <taxon>Ciliophora</taxon>
        <taxon>Intramacronucleata</taxon>
        <taxon>Oligohymenophorea</taxon>
        <taxon>Peniculida</taxon>
        <taxon>Parameciidae</taxon>
        <taxon>Paramecium</taxon>
    </lineage>
</organism>
<evidence type="ECO:0000313" key="1">
    <source>
        <dbReference type="EMBL" id="CAD8180818.1"/>
    </source>
</evidence>
<reference evidence="1" key="1">
    <citation type="submission" date="2021-01" db="EMBL/GenBank/DDBJ databases">
        <authorList>
            <consortium name="Genoscope - CEA"/>
            <person name="William W."/>
        </authorList>
    </citation>
    <scope>NUCLEOTIDE SEQUENCE</scope>
</reference>
<protein>
    <submittedName>
        <fullName evidence="1">Uncharacterized protein</fullName>
    </submittedName>
</protein>
<evidence type="ECO:0000313" key="2">
    <source>
        <dbReference type="Proteomes" id="UP000683925"/>
    </source>
</evidence>
<dbReference type="Proteomes" id="UP000683925">
    <property type="component" value="Unassembled WGS sequence"/>
</dbReference>
<gene>
    <name evidence="1" type="ORF">POCTA_138.1.T0750254</name>
</gene>
<sequence length="92" mass="11046">MRNGEDYEKIEQWDKLRQLKYWVQILNLLITQIKEKMMAGLSIMQKSLKVEIEHPHLNKVLFYVRVNLLMIGLVVMNQQHFITTTQTQFVID</sequence>
<name>A0A8S1VS48_PAROT</name>